<feature type="transmembrane region" description="Helical" evidence="10">
    <location>
        <begin position="43"/>
        <end position="64"/>
    </location>
</feature>
<feature type="transmembrane region" description="Helical" evidence="10">
    <location>
        <begin position="70"/>
        <end position="92"/>
    </location>
</feature>
<evidence type="ECO:0000256" key="5">
    <source>
        <dbReference type="ARBA" id="ARBA00022692"/>
    </source>
</evidence>
<keyword evidence="12" id="KW-1185">Reference proteome</keyword>
<comment type="subcellular location">
    <subcellularLocation>
        <location evidence="10">Cell membrane</location>
        <topology evidence="10">Multi-pass membrane protein</topology>
    </subcellularLocation>
    <subcellularLocation>
        <location evidence="10">Bacterial flagellum basal body</location>
    </subcellularLocation>
</comment>
<organism evidence="11 12">
    <name type="scientific">Thalassobaculum litoreum DSM 18839</name>
    <dbReference type="NCBI Taxonomy" id="1123362"/>
    <lineage>
        <taxon>Bacteria</taxon>
        <taxon>Pseudomonadati</taxon>
        <taxon>Pseudomonadota</taxon>
        <taxon>Alphaproteobacteria</taxon>
        <taxon>Rhodospirillales</taxon>
        <taxon>Thalassobaculaceae</taxon>
        <taxon>Thalassobaculum</taxon>
    </lineage>
</organism>
<evidence type="ECO:0000256" key="8">
    <source>
        <dbReference type="ARBA" id="ARBA00023143"/>
    </source>
</evidence>
<evidence type="ECO:0000256" key="6">
    <source>
        <dbReference type="ARBA" id="ARBA00022989"/>
    </source>
</evidence>
<comment type="caution">
    <text evidence="11">The sequence shown here is derived from an EMBL/GenBank/DDBJ whole genome shotgun (WGS) entry which is preliminary data.</text>
</comment>
<dbReference type="GO" id="GO:0009425">
    <property type="term" value="C:bacterial-type flagellum basal body"/>
    <property type="evidence" value="ECO:0007669"/>
    <property type="project" value="UniProtKB-SubCell"/>
</dbReference>
<dbReference type="PANTHER" id="PTHR30065">
    <property type="entry name" value="FLAGELLAR BIOSYNTHETIC PROTEIN FLIR"/>
    <property type="match status" value="1"/>
</dbReference>
<dbReference type="GO" id="GO:0044780">
    <property type="term" value="P:bacterial-type flagellum assembly"/>
    <property type="evidence" value="ECO:0007669"/>
    <property type="project" value="UniProtKB-UniRule"/>
</dbReference>
<comment type="similarity">
    <text evidence="2 10">Belongs to the FliR/MopE/SpaR family.</text>
</comment>
<keyword evidence="11" id="KW-0282">Flagellum</keyword>
<keyword evidence="6 10" id="KW-1133">Transmembrane helix</keyword>
<dbReference type="GO" id="GO:0006605">
    <property type="term" value="P:protein targeting"/>
    <property type="evidence" value="ECO:0007669"/>
    <property type="project" value="UniProtKB-UniRule"/>
</dbReference>
<evidence type="ECO:0000256" key="9">
    <source>
        <dbReference type="NCBIfam" id="TIGR01400"/>
    </source>
</evidence>
<name>A0A8G2BKM9_9PROT</name>
<reference evidence="11 12" key="1">
    <citation type="submission" date="2016-10" db="EMBL/GenBank/DDBJ databases">
        <authorList>
            <person name="Varghese N."/>
            <person name="Submissions S."/>
        </authorList>
    </citation>
    <scope>NUCLEOTIDE SEQUENCE [LARGE SCALE GENOMIC DNA]</scope>
    <source>
        <strain evidence="11 12">DSM 18839</strain>
    </source>
</reference>
<evidence type="ECO:0000256" key="1">
    <source>
        <dbReference type="ARBA" id="ARBA00002578"/>
    </source>
</evidence>
<evidence type="ECO:0000256" key="10">
    <source>
        <dbReference type="RuleBase" id="RU362071"/>
    </source>
</evidence>
<sequence length="255" mass="27757">MPLQEYLPVQAYALMLVIARLGALVFLLPGIGESFVSSRIRMMFLLTMALVVSPTVMTYLPTVPPSLPELFLLVFIEVMIGSFFGLVGRTLLLTLSSAGMILSFSTGLANAQVFNPSIQGQGTSISLLLSVLAIMVVMAADMHHMLILALIDSYTLFPPGAPLPIDDMSLAFTRLVADSFEMAVQLSAPFIVFSLVFFVTLGVVSRLMPQLQIFFIGLPIQILMGFTIMIAILGTMVEVFLRYYEDGIASYLVPG</sequence>
<evidence type="ECO:0000313" key="12">
    <source>
        <dbReference type="Proteomes" id="UP000198615"/>
    </source>
</evidence>
<dbReference type="Pfam" id="PF01311">
    <property type="entry name" value="Bac_export_1"/>
    <property type="match status" value="1"/>
</dbReference>
<comment type="function">
    <text evidence="1 10">Role in flagellar biosynthesis.</text>
</comment>
<keyword evidence="4 10" id="KW-1003">Cell membrane</keyword>
<dbReference type="PANTHER" id="PTHR30065:SF8">
    <property type="entry name" value="FLAGELLAR BIOSYNTHETIC PROTEIN FLIR"/>
    <property type="match status" value="1"/>
</dbReference>
<dbReference type="AlphaFoldDB" id="A0A8G2BKM9"/>
<dbReference type="Proteomes" id="UP000198615">
    <property type="component" value="Unassembled WGS sequence"/>
</dbReference>
<gene>
    <name evidence="11" type="ORF">SAMN05660686_03836</name>
</gene>
<evidence type="ECO:0000313" key="11">
    <source>
        <dbReference type="EMBL" id="SDG26735.1"/>
    </source>
</evidence>
<dbReference type="RefSeq" id="WP_093152864.1">
    <property type="nucleotide sequence ID" value="NZ_FNBW01000013.1"/>
</dbReference>
<dbReference type="EMBL" id="FNBW01000013">
    <property type="protein sequence ID" value="SDG26735.1"/>
    <property type="molecule type" value="Genomic_DNA"/>
</dbReference>
<dbReference type="OrthoDB" id="9779817at2"/>
<feature type="transmembrane region" description="Helical" evidence="10">
    <location>
        <begin position="12"/>
        <end position="31"/>
    </location>
</feature>
<dbReference type="InterPro" id="IPR006303">
    <property type="entry name" value="FliR"/>
</dbReference>
<dbReference type="GO" id="GO:0005886">
    <property type="term" value="C:plasma membrane"/>
    <property type="evidence" value="ECO:0007669"/>
    <property type="project" value="UniProtKB-SubCell"/>
</dbReference>
<feature type="transmembrane region" description="Helical" evidence="10">
    <location>
        <begin position="211"/>
        <end position="233"/>
    </location>
</feature>
<evidence type="ECO:0000256" key="3">
    <source>
        <dbReference type="ARBA" id="ARBA00021717"/>
    </source>
</evidence>
<keyword evidence="7 10" id="KW-0472">Membrane</keyword>
<feature type="transmembrane region" description="Helical" evidence="10">
    <location>
        <begin position="127"/>
        <end position="151"/>
    </location>
</feature>
<protein>
    <recommendedName>
        <fullName evidence="3 9">Flagellar biosynthetic protein FliR</fullName>
    </recommendedName>
</protein>
<evidence type="ECO:0000256" key="4">
    <source>
        <dbReference type="ARBA" id="ARBA00022475"/>
    </source>
</evidence>
<dbReference type="PRINTS" id="PR00953">
    <property type="entry name" value="TYPE3IMRPROT"/>
</dbReference>
<keyword evidence="5 10" id="KW-0812">Transmembrane</keyword>
<evidence type="ECO:0000256" key="7">
    <source>
        <dbReference type="ARBA" id="ARBA00023136"/>
    </source>
</evidence>
<keyword evidence="8 10" id="KW-0975">Bacterial flagellum</keyword>
<keyword evidence="11" id="KW-0966">Cell projection</keyword>
<accession>A0A8G2BKM9</accession>
<feature type="transmembrane region" description="Helical" evidence="10">
    <location>
        <begin position="182"/>
        <end position="204"/>
    </location>
</feature>
<dbReference type="InterPro" id="IPR002010">
    <property type="entry name" value="T3SS_IM_R"/>
</dbReference>
<proteinExistence type="inferred from homology"/>
<evidence type="ECO:0000256" key="2">
    <source>
        <dbReference type="ARBA" id="ARBA00009772"/>
    </source>
</evidence>
<dbReference type="NCBIfam" id="TIGR01400">
    <property type="entry name" value="fliR"/>
    <property type="match status" value="1"/>
</dbReference>
<keyword evidence="11" id="KW-0969">Cilium</keyword>